<reference evidence="1 2" key="1">
    <citation type="journal article" date="2014" name="Genome Biol. Evol.">
        <title>The genome of the myxosporean Thelohanellus kitauei shows adaptations to nutrient acquisition within its fish host.</title>
        <authorList>
            <person name="Yang Y."/>
            <person name="Xiong J."/>
            <person name="Zhou Z."/>
            <person name="Huo F."/>
            <person name="Miao W."/>
            <person name="Ran C."/>
            <person name="Liu Y."/>
            <person name="Zhang J."/>
            <person name="Feng J."/>
            <person name="Wang M."/>
            <person name="Wang M."/>
            <person name="Wang L."/>
            <person name="Yao B."/>
        </authorList>
    </citation>
    <scope>NUCLEOTIDE SEQUENCE [LARGE SCALE GENOMIC DNA]</scope>
    <source>
        <strain evidence="1">Wuqing</strain>
    </source>
</reference>
<name>A0A0C2MH06_THEKT</name>
<dbReference type="EMBL" id="JWZT01003532">
    <property type="protein sequence ID" value="KII66446.1"/>
    <property type="molecule type" value="Genomic_DNA"/>
</dbReference>
<dbReference type="AlphaFoldDB" id="A0A0C2MH06"/>
<gene>
    <name evidence="1" type="ORF">RF11_02091</name>
</gene>
<accession>A0A0C2MH06</accession>
<protein>
    <submittedName>
        <fullName evidence="1">Uncharacterized protein</fullName>
    </submittedName>
</protein>
<organism evidence="1 2">
    <name type="scientific">Thelohanellus kitauei</name>
    <name type="common">Myxosporean</name>
    <dbReference type="NCBI Taxonomy" id="669202"/>
    <lineage>
        <taxon>Eukaryota</taxon>
        <taxon>Metazoa</taxon>
        <taxon>Cnidaria</taxon>
        <taxon>Myxozoa</taxon>
        <taxon>Myxosporea</taxon>
        <taxon>Bivalvulida</taxon>
        <taxon>Platysporina</taxon>
        <taxon>Myxobolidae</taxon>
        <taxon>Thelohanellus</taxon>
    </lineage>
</organism>
<keyword evidence="2" id="KW-1185">Reference proteome</keyword>
<dbReference type="Proteomes" id="UP000031668">
    <property type="component" value="Unassembled WGS sequence"/>
</dbReference>
<sequence>MIQGDLEGAAALTDKVVANLKFLNKRKCAFIIDFYKYVIKGYEAHNGLYPAESYIDRYKLELVDYLLMWEDYEEASKLFDEIVLVITENTSEGGGKVARCVKTSLFEIVTQGPGGQEKVDEYCQLPKDLLEITQHFPMSRIMTALKNKIKVKSEKSSHDNII</sequence>
<evidence type="ECO:0000313" key="1">
    <source>
        <dbReference type="EMBL" id="KII66446.1"/>
    </source>
</evidence>
<proteinExistence type="predicted"/>
<comment type="caution">
    <text evidence="1">The sequence shown here is derived from an EMBL/GenBank/DDBJ whole genome shotgun (WGS) entry which is preliminary data.</text>
</comment>
<evidence type="ECO:0000313" key="2">
    <source>
        <dbReference type="Proteomes" id="UP000031668"/>
    </source>
</evidence>